<comment type="caution">
    <text evidence="1">The sequence shown here is derived from an EMBL/GenBank/DDBJ whole genome shotgun (WGS) entry which is preliminary data.</text>
</comment>
<protein>
    <submittedName>
        <fullName evidence="1">Uncharacterized protein</fullName>
    </submittedName>
</protein>
<sequence length="132" mass="14478">MTSQEMRCPPTMLATLSTTLTILPPTTTTILLQRHPYFCDRPLATQVQKSSILSPTTLVIPLPDRDALTSLSDYTHNAIAYRGQTSCTNNAHNSGCSSARYTARYTACYTARNSVTNDVCTSIFDQGRYSCG</sequence>
<dbReference type="EMBL" id="JADNRY010000673">
    <property type="protein sequence ID" value="KAF9030259.1"/>
    <property type="molecule type" value="Genomic_DNA"/>
</dbReference>
<reference evidence="1" key="1">
    <citation type="submission" date="2020-11" db="EMBL/GenBank/DDBJ databases">
        <authorList>
            <consortium name="DOE Joint Genome Institute"/>
            <person name="Ahrendt S."/>
            <person name="Riley R."/>
            <person name="Andreopoulos W."/>
            <person name="Labutti K."/>
            <person name="Pangilinan J."/>
            <person name="Ruiz-Duenas F.J."/>
            <person name="Barrasa J.M."/>
            <person name="Sanchez-Garcia M."/>
            <person name="Camarero S."/>
            <person name="Miyauchi S."/>
            <person name="Serrano A."/>
            <person name="Linde D."/>
            <person name="Babiker R."/>
            <person name="Drula E."/>
            <person name="Ayuso-Fernandez I."/>
            <person name="Pacheco R."/>
            <person name="Padilla G."/>
            <person name="Ferreira P."/>
            <person name="Barriuso J."/>
            <person name="Kellner H."/>
            <person name="Castanera R."/>
            <person name="Alfaro M."/>
            <person name="Ramirez L."/>
            <person name="Pisabarro A.G."/>
            <person name="Kuo A."/>
            <person name="Tritt A."/>
            <person name="Lipzen A."/>
            <person name="He G."/>
            <person name="Yan M."/>
            <person name="Ng V."/>
            <person name="Cullen D."/>
            <person name="Martin F."/>
            <person name="Rosso M.-N."/>
            <person name="Henrissat B."/>
            <person name="Hibbett D."/>
            <person name="Martinez A.T."/>
            <person name="Grigoriev I.V."/>
        </authorList>
    </citation>
    <scope>NUCLEOTIDE SEQUENCE</scope>
    <source>
        <strain evidence="1">AH 40177</strain>
    </source>
</reference>
<dbReference type="Proteomes" id="UP000772434">
    <property type="component" value="Unassembled WGS sequence"/>
</dbReference>
<name>A0A9P5P5E9_9AGAR</name>
<keyword evidence="2" id="KW-1185">Reference proteome</keyword>
<dbReference type="AlphaFoldDB" id="A0A9P5P5E9"/>
<evidence type="ECO:0000313" key="1">
    <source>
        <dbReference type="EMBL" id="KAF9030259.1"/>
    </source>
</evidence>
<proteinExistence type="predicted"/>
<accession>A0A9P5P5E9</accession>
<organism evidence="1 2">
    <name type="scientific">Rhodocollybia butyracea</name>
    <dbReference type="NCBI Taxonomy" id="206335"/>
    <lineage>
        <taxon>Eukaryota</taxon>
        <taxon>Fungi</taxon>
        <taxon>Dikarya</taxon>
        <taxon>Basidiomycota</taxon>
        <taxon>Agaricomycotina</taxon>
        <taxon>Agaricomycetes</taxon>
        <taxon>Agaricomycetidae</taxon>
        <taxon>Agaricales</taxon>
        <taxon>Marasmiineae</taxon>
        <taxon>Omphalotaceae</taxon>
        <taxon>Rhodocollybia</taxon>
    </lineage>
</organism>
<gene>
    <name evidence="1" type="ORF">BDP27DRAFT_864375</name>
</gene>
<evidence type="ECO:0000313" key="2">
    <source>
        <dbReference type="Proteomes" id="UP000772434"/>
    </source>
</evidence>